<dbReference type="KEGG" id="psuu:Psuf_028870"/>
<gene>
    <name evidence="1" type="ORF">Psuf_028870</name>
</gene>
<dbReference type="Proteomes" id="UP000503011">
    <property type="component" value="Chromosome"/>
</dbReference>
<evidence type="ECO:0000313" key="2">
    <source>
        <dbReference type="Proteomes" id="UP000503011"/>
    </source>
</evidence>
<dbReference type="EMBL" id="AP022871">
    <property type="protein sequence ID" value="BCB85574.1"/>
    <property type="molecule type" value="Genomic_DNA"/>
</dbReference>
<protein>
    <submittedName>
        <fullName evidence="1">Uncharacterized protein</fullName>
    </submittedName>
</protein>
<reference evidence="1 2" key="2">
    <citation type="submission" date="2020-03" db="EMBL/GenBank/DDBJ databases">
        <authorList>
            <person name="Ichikawa N."/>
            <person name="Kimura A."/>
            <person name="Kitahashi Y."/>
            <person name="Uohara A."/>
        </authorList>
    </citation>
    <scope>NUCLEOTIDE SEQUENCE [LARGE SCALE GENOMIC DNA]</scope>
    <source>
        <strain evidence="1 2">NBRC 105367</strain>
    </source>
</reference>
<proteinExistence type="predicted"/>
<accession>A0A6F8YHF4</accession>
<dbReference type="AlphaFoldDB" id="A0A6F8YHF4"/>
<reference evidence="1 2" key="1">
    <citation type="submission" date="2020-03" db="EMBL/GenBank/DDBJ databases">
        <title>Whole genome shotgun sequence of Phytohabitans suffuscus NBRC 105367.</title>
        <authorList>
            <person name="Komaki H."/>
            <person name="Tamura T."/>
        </authorList>
    </citation>
    <scope>NUCLEOTIDE SEQUENCE [LARGE SCALE GENOMIC DNA]</scope>
    <source>
        <strain evidence="1 2">NBRC 105367</strain>
    </source>
</reference>
<evidence type="ECO:0000313" key="1">
    <source>
        <dbReference type="EMBL" id="BCB85574.1"/>
    </source>
</evidence>
<keyword evidence="2" id="KW-1185">Reference proteome</keyword>
<sequence>MTKCGAENVRDTVEMCTPDARATSRIVAGTRTPLRVSPVTQVGQLMQTVAHVSTG</sequence>
<name>A0A6F8YHF4_9ACTN</name>
<organism evidence="1 2">
    <name type="scientific">Phytohabitans suffuscus</name>
    <dbReference type="NCBI Taxonomy" id="624315"/>
    <lineage>
        <taxon>Bacteria</taxon>
        <taxon>Bacillati</taxon>
        <taxon>Actinomycetota</taxon>
        <taxon>Actinomycetes</taxon>
        <taxon>Micromonosporales</taxon>
        <taxon>Micromonosporaceae</taxon>
    </lineage>
</organism>